<protein>
    <submittedName>
        <fullName evidence="1">DYH17 protein</fullName>
    </submittedName>
</protein>
<dbReference type="OrthoDB" id="286107at2759"/>
<comment type="caution">
    <text evidence="1">The sequence shown here is derived from an EMBL/GenBank/DDBJ whole genome shotgun (WGS) entry which is preliminary data.</text>
</comment>
<name>A0A7L3MSD6_9PASS</name>
<dbReference type="EMBL" id="VZUA01361727">
    <property type="protein sequence ID" value="NXU67438.1"/>
    <property type="molecule type" value="Genomic_DNA"/>
</dbReference>
<proteinExistence type="predicted"/>
<evidence type="ECO:0000313" key="1">
    <source>
        <dbReference type="EMBL" id="NXU67438.1"/>
    </source>
</evidence>
<dbReference type="Proteomes" id="UP000558460">
    <property type="component" value="Unassembled WGS sequence"/>
</dbReference>
<sequence length="73" mass="8392">VMFEPLKDTVALLRTYGDKMPEEIDLLLQDSTWCPLQKLPEHWENNKRLCLRVADNAAPLQAAEAAILRQKCQ</sequence>
<reference evidence="1 2" key="1">
    <citation type="submission" date="2019-09" db="EMBL/GenBank/DDBJ databases">
        <title>Bird 10,000 Genomes (B10K) Project - Family phase.</title>
        <authorList>
            <person name="Zhang G."/>
        </authorList>
    </citation>
    <scope>NUCLEOTIDE SEQUENCE [LARGE SCALE GENOMIC DNA]</scope>
    <source>
        <strain evidence="1">B10K-DU-029-69</strain>
        <tissue evidence="1">Muscle</tissue>
    </source>
</reference>
<gene>
    <name evidence="1" type="primary">Dnah17_0</name>
    <name evidence="1" type="ORF">HORVUL_R11088</name>
</gene>
<accession>A0A7L3MSD6</accession>
<organism evidence="1 2">
    <name type="scientific">Horornis vulcanius</name>
    <dbReference type="NCBI Taxonomy" id="2585811"/>
    <lineage>
        <taxon>Eukaryota</taxon>
        <taxon>Metazoa</taxon>
        <taxon>Chordata</taxon>
        <taxon>Craniata</taxon>
        <taxon>Vertebrata</taxon>
        <taxon>Euteleostomi</taxon>
        <taxon>Archelosauria</taxon>
        <taxon>Archosauria</taxon>
        <taxon>Dinosauria</taxon>
        <taxon>Saurischia</taxon>
        <taxon>Theropoda</taxon>
        <taxon>Coelurosauria</taxon>
        <taxon>Aves</taxon>
        <taxon>Neognathae</taxon>
        <taxon>Neoaves</taxon>
        <taxon>Telluraves</taxon>
        <taxon>Australaves</taxon>
        <taxon>Passeriformes</taxon>
        <taxon>Sylvioidea</taxon>
        <taxon>Scotocercidae</taxon>
        <taxon>Horornis</taxon>
    </lineage>
</organism>
<evidence type="ECO:0000313" key="2">
    <source>
        <dbReference type="Proteomes" id="UP000558460"/>
    </source>
</evidence>
<feature type="non-terminal residue" evidence="1">
    <location>
        <position position="1"/>
    </location>
</feature>
<feature type="non-terminal residue" evidence="1">
    <location>
        <position position="73"/>
    </location>
</feature>
<dbReference type="AlphaFoldDB" id="A0A7L3MSD6"/>
<keyword evidence="2" id="KW-1185">Reference proteome</keyword>